<protein>
    <submittedName>
        <fullName evidence="2">DUF2252 domain-containing protein</fullName>
    </submittedName>
</protein>
<proteinExistence type="predicted"/>
<sequence length="56" mass="6327">MSEDHLTPSANRPVAVTRWKQATDPRDRSRAGISTRAKAPLDSHAMWQVQEGRREA</sequence>
<organism evidence="2 3">
    <name type="scientific">Bifidobacterium breve</name>
    <dbReference type="NCBI Taxonomy" id="1685"/>
    <lineage>
        <taxon>Bacteria</taxon>
        <taxon>Bacillati</taxon>
        <taxon>Actinomycetota</taxon>
        <taxon>Actinomycetes</taxon>
        <taxon>Bifidobacteriales</taxon>
        <taxon>Bifidobacteriaceae</taxon>
        <taxon>Bifidobacterium</taxon>
    </lineage>
</organism>
<dbReference type="EMBL" id="JAJBPF010000110">
    <property type="protein sequence ID" value="MCB5645762.1"/>
    <property type="molecule type" value="Genomic_DNA"/>
</dbReference>
<gene>
    <name evidence="2" type="ORF">LIP63_10455</name>
</gene>
<feature type="non-terminal residue" evidence="2">
    <location>
        <position position="56"/>
    </location>
</feature>
<comment type="caution">
    <text evidence="2">The sequence shown here is derived from an EMBL/GenBank/DDBJ whole genome shotgun (WGS) entry which is preliminary data.</text>
</comment>
<evidence type="ECO:0000313" key="2">
    <source>
        <dbReference type="EMBL" id="MCB5645762.1"/>
    </source>
</evidence>
<reference evidence="2" key="1">
    <citation type="submission" date="2021-10" db="EMBL/GenBank/DDBJ databases">
        <title>Collection of gut derived symbiotic bacterial strains cultured from healthy donors.</title>
        <authorList>
            <person name="Lin H."/>
            <person name="Littmann E."/>
            <person name="Claire K."/>
            <person name="Pamer E."/>
        </authorList>
    </citation>
    <scope>NUCLEOTIDE SEQUENCE</scope>
    <source>
        <strain evidence="2">MSK.23.105</strain>
    </source>
</reference>
<name>A0AAW4U187_BIFBR</name>
<evidence type="ECO:0000256" key="1">
    <source>
        <dbReference type="SAM" id="MobiDB-lite"/>
    </source>
</evidence>
<feature type="region of interest" description="Disordered" evidence="1">
    <location>
        <begin position="1"/>
        <end position="41"/>
    </location>
</feature>
<feature type="compositionally biased region" description="Basic and acidic residues" evidence="1">
    <location>
        <begin position="21"/>
        <end position="30"/>
    </location>
</feature>
<accession>A0AAW4U187</accession>
<dbReference type="AlphaFoldDB" id="A0AAW4U187"/>
<dbReference type="Proteomes" id="UP001198148">
    <property type="component" value="Unassembled WGS sequence"/>
</dbReference>
<evidence type="ECO:0000313" key="3">
    <source>
        <dbReference type="Proteomes" id="UP001198148"/>
    </source>
</evidence>